<proteinExistence type="predicted"/>
<name>A0AAP0QCD2_9ROSI</name>
<protein>
    <submittedName>
        <fullName evidence="1">Uncharacterized protein</fullName>
    </submittedName>
</protein>
<dbReference type="EMBL" id="JBCGBO010000025">
    <property type="protein sequence ID" value="KAK9174816.1"/>
    <property type="molecule type" value="Genomic_DNA"/>
</dbReference>
<sequence length="70" mass="8109">MLMGSVSGWTMARRTWFGWCEDSARTKGLSNFIASVVMEEEFERWVVLCWSIWFTETVILTIDSLSAPKK</sequence>
<reference evidence="1 2" key="1">
    <citation type="submission" date="2024-05" db="EMBL/GenBank/DDBJ databases">
        <title>Haplotype-resolved chromosome-level genome assembly of Huyou (Citrus changshanensis).</title>
        <authorList>
            <person name="Miao C."/>
            <person name="Chen W."/>
            <person name="Wu Y."/>
            <person name="Wang L."/>
            <person name="Zhao S."/>
            <person name="Grierson D."/>
            <person name="Xu C."/>
            <person name="Chen K."/>
        </authorList>
    </citation>
    <scope>NUCLEOTIDE SEQUENCE [LARGE SCALE GENOMIC DNA]</scope>
    <source>
        <strain evidence="1">01-14</strain>
        <tissue evidence="1">Leaf</tissue>
    </source>
</reference>
<evidence type="ECO:0000313" key="2">
    <source>
        <dbReference type="Proteomes" id="UP001428341"/>
    </source>
</evidence>
<keyword evidence="2" id="KW-1185">Reference proteome</keyword>
<gene>
    <name evidence="1" type="ORF">WN944_026820</name>
</gene>
<dbReference type="Proteomes" id="UP001428341">
    <property type="component" value="Unassembled WGS sequence"/>
</dbReference>
<dbReference type="AlphaFoldDB" id="A0AAP0QCD2"/>
<accession>A0AAP0QCD2</accession>
<evidence type="ECO:0000313" key="1">
    <source>
        <dbReference type="EMBL" id="KAK9174816.1"/>
    </source>
</evidence>
<comment type="caution">
    <text evidence="1">The sequence shown here is derived from an EMBL/GenBank/DDBJ whole genome shotgun (WGS) entry which is preliminary data.</text>
</comment>
<organism evidence="1 2">
    <name type="scientific">Citrus x changshan-huyou</name>
    <dbReference type="NCBI Taxonomy" id="2935761"/>
    <lineage>
        <taxon>Eukaryota</taxon>
        <taxon>Viridiplantae</taxon>
        <taxon>Streptophyta</taxon>
        <taxon>Embryophyta</taxon>
        <taxon>Tracheophyta</taxon>
        <taxon>Spermatophyta</taxon>
        <taxon>Magnoliopsida</taxon>
        <taxon>eudicotyledons</taxon>
        <taxon>Gunneridae</taxon>
        <taxon>Pentapetalae</taxon>
        <taxon>rosids</taxon>
        <taxon>malvids</taxon>
        <taxon>Sapindales</taxon>
        <taxon>Rutaceae</taxon>
        <taxon>Aurantioideae</taxon>
        <taxon>Citrus</taxon>
    </lineage>
</organism>